<feature type="transmembrane region" description="Helical" evidence="1">
    <location>
        <begin position="42"/>
        <end position="65"/>
    </location>
</feature>
<evidence type="ECO:0000313" key="3">
    <source>
        <dbReference type="Proteomes" id="UP000273982"/>
    </source>
</evidence>
<keyword evidence="1" id="KW-0812">Transmembrane</keyword>
<gene>
    <name evidence="2" type="ORF">EHO51_02150</name>
</gene>
<accession>A0A3G8M1S7</accession>
<dbReference type="KEGG" id="mros:EHO51_02150"/>
<evidence type="ECO:0000313" key="2">
    <source>
        <dbReference type="EMBL" id="AZG75637.1"/>
    </source>
</evidence>
<keyword evidence="1" id="KW-1133">Transmembrane helix</keyword>
<dbReference type="Pfam" id="PF14023">
    <property type="entry name" value="Bestrophin-like"/>
    <property type="match status" value="1"/>
</dbReference>
<dbReference type="AlphaFoldDB" id="A0A3G8M1S7"/>
<name>A0A3G8M1S7_9HYPH</name>
<proteinExistence type="predicted"/>
<feature type="transmembrane region" description="Helical" evidence="1">
    <location>
        <begin position="215"/>
        <end position="234"/>
    </location>
</feature>
<dbReference type="Proteomes" id="UP000273982">
    <property type="component" value="Chromosome"/>
</dbReference>
<feature type="transmembrane region" description="Helical" evidence="1">
    <location>
        <begin position="77"/>
        <end position="97"/>
    </location>
</feature>
<dbReference type="EMBL" id="CP034086">
    <property type="protein sequence ID" value="AZG75637.1"/>
    <property type="molecule type" value="Genomic_DNA"/>
</dbReference>
<reference evidence="2 3" key="1">
    <citation type="submission" date="2018-11" db="EMBL/GenBank/DDBJ databases">
        <title>Genome squencing of methanotrophic bacteria isolated from alkaline groundwater in Korea.</title>
        <authorList>
            <person name="Nguyen L.N."/>
        </authorList>
    </citation>
    <scope>NUCLEOTIDE SEQUENCE [LARGE SCALE GENOMIC DNA]</scope>
    <source>
        <strain evidence="2 3">GW6</strain>
    </source>
</reference>
<dbReference type="InterPro" id="IPR025333">
    <property type="entry name" value="DUF4239"/>
</dbReference>
<protein>
    <submittedName>
        <fullName evidence="2">DUF4239 domain-containing protein</fullName>
    </submittedName>
</protein>
<sequence length="286" mass="31399">MNARGTPYDRLANLDYDALQSPLPVDSREHVLLKFWMSQTTLVMALMLTGAMAAVALFLCWLSFASRFAAHAQSWKGVVPPFVAVPATLFGLLMTFLSQDVWDANRSAYRAIAMEREQLATLAALSGNHGDSADDIPRAVRDYVETAVGLEWKTMEDGKEAPETEAALNRLTRAVASARIEAAFQRALVDTVMRLRSAREQRLAIAAAFPDDRKWAAVLIIAFITQIAIAVVHLDRPRPQLLAQAIFALAAIVPISLVASVDEPYSPPNAVSSEPLAQLLERYPQK</sequence>
<evidence type="ECO:0000256" key="1">
    <source>
        <dbReference type="SAM" id="Phobius"/>
    </source>
</evidence>
<organism evidence="2 3">
    <name type="scientific">Methylocystis rosea</name>
    <dbReference type="NCBI Taxonomy" id="173366"/>
    <lineage>
        <taxon>Bacteria</taxon>
        <taxon>Pseudomonadati</taxon>
        <taxon>Pseudomonadota</taxon>
        <taxon>Alphaproteobacteria</taxon>
        <taxon>Hyphomicrobiales</taxon>
        <taxon>Methylocystaceae</taxon>
        <taxon>Methylocystis</taxon>
    </lineage>
</organism>
<keyword evidence="1" id="KW-0472">Membrane</keyword>
<feature type="transmembrane region" description="Helical" evidence="1">
    <location>
        <begin position="241"/>
        <end position="261"/>
    </location>
</feature>